<evidence type="ECO:0000256" key="2">
    <source>
        <dbReference type="ARBA" id="ARBA00022692"/>
    </source>
</evidence>
<dbReference type="InterPro" id="IPR052786">
    <property type="entry name" value="Spore_wall_assembly"/>
</dbReference>
<dbReference type="AlphaFoldDB" id="A0A5E8BRR5"/>
<sequence length="279" mass="31477">MSMIPGLSMASLAIKKTVRKAAEPVVTPLIMLVSGTFFLPFYGIYYFLSHPVLWAYMMTVLIPELIVTCMVYVMMYAMFYPPQAIVAIFFNGPSGIFTAWLAMIQQSARAARYVMTKEGCDDLVVTGRARRTVKPGMISRVRLWIRTLPRRTLFPIWFLKSAVFFALNFVPVVGPIVLVFLEAPKRGRTAHGRYFELKGYSPAQVNNYAKGRRGQYTGFGLVANMLEAIPVIGVFFLFTNTVSGALWAASLEKAERQRLGSFRYASKQKAHKFLTGRNY</sequence>
<feature type="transmembrane region" description="Helical" evidence="5">
    <location>
        <begin position="84"/>
        <end position="103"/>
    </location>
</feature>
<dbReference type="EMBL" id="CABVLU010000003">
    <property type="protein sequence ID" value="VVT53179.1"/>
    <property type="molecule type" value="Genomic_DNA"/>
</dbReference>
<dbReference type="OrthoDB" id="10012223at2759"/>
<accession>A0A5E8BRR5</accession>
<evidence type="ECO:0008006" key="8">
    <source>
        <dbReference type="Google" id="ProtNLM"/>
    </source>
</evidence>
<keyword evidence="7" id="KW-1185">Reference proteome</keyword>
<evidence type="ECO:0000256" key="5">
    <source>
        <dbReference type="SAM" id="Phobius"/>
    </source>
</evidence>
<dbReference type="GO" id="GO:0005619">
    <property type="term" value="C:ascospore wall"/>
    <property type="evidence" value="ECO:0007669"/>
    <property type="project" value="TreeGrafter"/>
</dbReference>
<dbReference type="InterPro" id="IPR059112">
    <property type="entry name" value="CysZ/EI24"/>
</dbReference>
<dbReference type="Pfam" id="PF07264">
    <property type="entry name" value="EI24"/>
    <property type="match status" value="1"/>
</dbReference>
<evidence type="ECO:0000313" key="7">
    <source>
        <dbReference type="Proteomes" id="UP000398389"/>
    </source>
</evidence>
<feature type="transmembrane region" description="Helical" evidence="5">
    <location>
        <begin position="55"/>
        <end position="78"/>
    </location>
</feature>
<evidence type="ECO:0000256" key="3">
    <source>
        <dbReference type="ARBA" id="ARBA00022989"/>
    </source>
</evidence>
<dbReference type="PANTHER" id="PTHR34292">
    <property type="entry name" value="OUTER SPORE WALL PROTEIN LDS1"/>
    <property type="match status" value="1"/>
</dbReference>
<dbReference type="Proteomes" id="UP000398389">
    <property type="component" value="Unassembled WGS sequence"/>
</dbReference>
<comment type="subcellular location">
    <subcellularLocation>
        <location evidence="1">Membrane</location>
        <topology evidence="1">Multi-pass membrane protein</topology>
    </subcellularLocation>
</comment>
<protein>
    <recommendedName>
        <fullName evidence="8">Outer spore wall protein RRT8</fullName>
    </recommendedName>
</protein>
<keyword evidence="2 5" id="KW-0812">Transmembrane</keyword>
<feature type="transmembrane region" description="Helical" evidence="5">
    <location>
        <begin position="228"/>
        <end position="249"/>
    </location>
</feature>
<reference evidence="6 7" key="1">
    <citation type="submission" date="2019-09" db="EMBL/GenBank/DDBJ databases">
        <authorList>
            <person name="Brejova B."/>
        </authorList>
    </citation>
    <scope>NUCLEOTIDE SEQUENCE [LARGE SCALE GENOMIC DNA]</scope>
</reference>
<feature type="transmembrane region" description="Helical" evidence="5">
    <location>
        <begin position="29"/>
        <end position="48"/>
    </location>
</feature>
<dbReference type="GO" id="GO:0005811">
    <property type="term" value="C:lipid droplet"/>
    <property type="evidence" value="ECO:0007669"/>
    <property type="project" value="TreeGrafter"/>
</dbReference>
<keyword evidence="4 5" id="KW-0472">Membrane</keyword>
<feature type="transmembrane region" description="Helical" evidence="5">
    <location>
        <begin position="156"/>
        <end position="181"/>
    </location>
</feature>
<dbReference type="GO" id="GO:0005628">
    <property type="term" value="C:prospore membrane"/>
    <property type="evidence" value="ECO:0007669"/>
    <property type="project" value="TreeGrafter"/>
</dbReference>
<proteinExistence type="predicted"/>
<keyword evidence="3 5" id="KW-1133">Transmembrane helix</keyword>
<evidence type="ECO:0000256" key="4">
    <source>
        <dbReference type="ARBA" id="ARBA00023136"/>
    </source>
</evidence>
<organism evidence="6 7">
    <name type="scientific">Magnusiomyces paraingens</name>
    <dbReference type="NCBI Taxonomy" id="2606893"/>
    <lineage>
        <taxon>Eukaryota</taxon>
        <taxon>Fungi</taxon>
        <taxon>Dikarya</taxon>
        <taxon>Ascomycota</taxon>
        <taxon>Saccharomycotina</taxon>
        <taxon>Dipodascomycetes</taxon>
        <taxon>Dipodascales</taxon>
        <taxon>Dipodascaceae</taxon>
        <taxon>Magnusiomyces</taxon>
    </lineage>
</organism>
<dbReference type="RefSeq" id="XP_031854052.1">
    <property type="nucleotide sequence ID" value="XM_031998161.1"/>
</dbReference>
<gene>
    <name evidence="6" type="ORF">SAPINGB_P003443</name>
</gene>
<evidence type="ECO:0000256" key="1">
    <source>
        <dbReference type="ARBA" id="ARBA00004141"/>
    </source>
</evidence>
<dbReference type="PANTHER" id="PTHR34292:SF2">
    <property type="entry name" value="OUTER SPORE WALL PROTEIN LDS1"/>
    <property type="match status" value="1"/>
</dbReference>
<evidence type="ECO:0000313" key="6">
    <source>
        <dbReference type="EMBL" id="VVT53179.1"/>
    </source>
</evidence>
<name>A0A5E8BRR5_9ASCO</name>
<dbReference type="GeneID" id="43582261"/>